<dbReference type="RefSeq" id="WP_227230474.1">
    <property type="nucleotide sequence ID" value="NZ_JAJCVJ010000002.1"/>
</dbReference>
<dbReference type="InterPro" id="IPR055713">
    <property type="entry name" value="DUF7289"/>
</dbReference>
<sequence length="285" mass="30511">MSRSEGSHDRPSPVPGSEAARTEAGRAASDGWARFGVDERAVSDTLGYAITLGMILSMITFLYVSGVGTFGDLKSDARAVNADRAFEILDDNVRDVYARGAPSRAIELKLSDAQLSVVGNTEFEVTVTDPAGPTTNYPLSFVPIEYETGQTTMSYENGAVFRRNDGGGAVMDSRPPFVFTDDRTVMTSVVTRGSASVGGDGAVLIVAERTESQLLTDVDEAGGTPVTVQFDIESPNAPAWQRYLESSLPSGYTTIDGDPSDDTLAYSFETDRFVLRQTKLAVSLE</sequence>
<reference evidence="3 4" key="1">
    <citation type="journal article" date="2019" name="Int. J. Syst. Evol. Microbiol.">
        <title>The Global Catalogue of Microorganisms (GCM) 10K type strain sequencing project: providing services to taxonomists for standard genome sequencing and annotation.</title>
        <authorList>
            <consortium name="The Broad Institute Genomics Platform"/>
            <consortium name="The Broad Institute Genome Sequencing Center for Infectious Disease"/>
            <person name="Wu L."/>
            <person name="Ma J."/>
        </authorList>
    </citation>
    <scope>NUCLEOTIDE SEQUENCE [LARGE SCALE GENOMIC DNA]</scope>
    <source>
        <strain evidence="3 4">CGMCC 1.12237</strain>
    </source>
</reference>
<feature type="transmembrane region" description="Helical" evidence="2">
    <location>
        <begin position="45"/>
        <end position="64"/>
    </location>
</feature>
<evidence type="ECO:0008006" key="5">
    <source>
        <dbReference type="Google" id="ProtNLM"/>
    </source>
</evidence>
<name>A0ABD5RE21_9EURY</name>
<feature type="compositionally biased region" description="Basic and acidic residues" evidence="1">
    <location>
        <begin position="1"/>
        <end position="11"/>
    </location>
</feature>
<accession>A0ABD5RE21</accession>
<evidence type="ECO:0000256" key="1">
    <source>
        <dbReference type="SAM" id="MobiDB-lite"/>
    </source>
</evidence>
<proteinExistence type="predicted"/>
<organism evidence="3 4">
    <name type="scientific">Salinirubrum litoreum</name>
    <dbReference type="NCBI Taxonomy" id="1126234"/>
    <lineage>
        <taxon>Archaea</taxon>
        <taxon>Methanobacteriati</taxon>
        <taxon>Methanobacteriota</taxon>
        <taxon>Stenosarchaea group</taxon>
        <taxon>Halobacteria</taxon>
        <taxon>Halobacteriales</taxon>
        <taxon>Haloferacaceae</taxon>
        <taxon>Salinirubrum</taxon>
    </lineage>
</organism>
<evidence type="ECO:0000313" key="3">
    <source>
        <dbReference type="EMBL" id="MFC5368228.1"/>
    </source>
</evidence>
<dbReference type="Pfam" id="PF23960">
    <property type="entry name" value="DUF7289"/>
    <property type="match status" value="1"/>
</dbReference>
<gene>
    <name evidence="3" type="ORF">ACFPJ5_14960</name>
</gene>
<evidence type="ECO:0000256" key="2">
    <source>
        <dbReference type="SAM" id="Phobius"/>
    </source>
</evidence>
<dbReference type="EMBL" id="JBHSKX010000002">
    <property type="protein sequence ID" value="MFC5368228.1"/>
    <property type="molecule type" value="Genomic_DNA"/>
</dbReference>
<keyword evidence="2" id="KW-1133">Transmembrane helix</keyword>
<comment type="caution">
    <text evidence="3">The sequence shown here is derived from an EMBL/GenBank/DDBJ whole genome shotgun (WGS) entry which is preliminary data.</text>
</comment>
<dbReference type="Proteomes" id="UP001596201">
    <property type="component" value="Unassembled WGS sequence"/>
</dbReference>
<keyword evidence="2" id="KW-0472">Membrane</keyword>
<keyword evidence="2" id="KW-0812">Transmembrane</keyword>
<feature type="region of interest" description="Disordered" evidence="1">
    <location>
        <begin position="1"/>
        <end position="23"/>
    </location>
</feature>
<protein>
    <recommendedName>
        <fullName evidence="5">Flagellin</fullName>
    </recommendedName>
</protein>
<dbReference type="AlphaFoldDB" id="A0ABD5RE21"/>
<keyword evidence="4" id="KW-1185">Reference proteome</keyword>
<evidence type="ECO:0000313" key="4">
    <source>
        <dbReference type="Proteomes" id="UP001596201"/>
    </source>
</evidence>